<feature type="coiled-coil region" evidence="2">
    <location>
        <begin position="320"/>
        <end position="347"/>
    </location>
</feature>
<dbReference type="EMBL" id="RWGY01000013">
    <property type="protein sequence ID" value="TVU26576.1"/>
    <property type="molecule type" value="Genomic_DNA"/>
</dbReference>
<evidence type="ECO:0000256" key="2">
    <source>
        <dbReference type="SAM" id="Coils"/>
    </source>
</evidence>
<dbReference type="GO" id="GO:0051276">
    <property type="term" value="P:chromosome organization"/>
    <property type="evidence" value="ECO:0007669"/>
    <property type="project" value="InterPro"/>
</dbReference>
<dbReference type="InterPro" id="IPR010935">
    <property type="entry name" value="SMC_hinge"/>
</dbReference>
<dbReference type="InterPro" id="IPR036277">
    <property type="entry name" value="SMC_hinge_sf"/>
</dbReference>
<organism evidence="4 5">
    <name type="scientific">Eragrostis curvula</name>
    <name type="common">weeping love grass</name>
    <dbReference type="NCBI Taxonomy" id="38414"/>
    <lineage>
        <taxon>Eukaryota</taxon>
        <taxon>Viridiplantae</taxon>
        <taxon>Streptophyta</taxon>
        <taxon>Embryophyta</taxon>
        <taxon>Tracheophyta</taxon>
        <taxon>Spermatophyta</taxon>
        <taxon>Magnoliopsida</taxon>
        <taxon>Liliopsida</taxon>
        <taxon>Poales</taxon>
        <taxon>Poaceae</taxon>
        <taxon>PACMAD clade</taxon>
        <taxon>Chloridoideae</taxon>
        <taxon>Eragrostideae</taxon>
        <taxon>Eragrostidinae</taxon>
        <taxon>Eragrostis</taxon>
    </lineage>
</organism>
<dbReference type="SMART" id="SM00968">
    <property type="entry name" value="SMC_hinge"/>
    <property type="match status" value="1"/>
</dbReference>
<dbReference type="InterPro" id="IPR027417">
    <property type="entry name" value="P-loop_NTPase"/>
</dbReference>
<evidence type="ECO:0000313" key="4">
    <source>
        <dbReference type="EMBL" id="TVU26576.1"/>
    </source>
</evidence>
<dbReference type="Pfam" id="PF06470">
    <property type="entry name" value="SMC_hinge"/>
    <property type="match status" value="1"/>
</dbReference>
<dbReference type="InterPro" id="IPR003395">
    <property type="entry name" value="RecF/RecN/SMC_N"/>
</dbReference>
<dbReference type="Gene3D" id="1.20.1060.20">
    <property type="match status" value="1"/>
</dbReference>
<evidence type="ECO:0000256" key="1">
    <source>
        <dbReference type="ARBA" id="ARBA00023054"/>
    </source>
</evidence>
<dbReference type="AlphaFoldDB" id="A0A5J9USK8"/>
<evidence type="ECO:0000313" key="5">
    <source>
        <dbReference type="Proteomes" id="UP000324897"/>
    </source>
</evidence>
<dbReference type="GO" id="GO:0005694">
    <property type="term" value="C:chromosome"/>
    <property type="evidence" value="ECO:0007669"/>
    <property type="project" value="InterPro"/>
</dbReference>
<dbReference type="GO" id="GO:0051321">
    <property type="term" value="P:meiotic cell cycle"/>
    <property type="evidence" value="ECO:0007669"/>
    <property type="project" value="UniProtKB-KW"/>
</dbReference>
<feature type="domain" description="SMC hinge" evidence="3">
    <location>
        <begin position="6"/>
        <end position="108"/>
    </location>
</feature>
<keyword evidence="1 2" id="KW-0175">Coiled coil</keyword>
<proteinExistence type="predicted"/>
<reference evidence="4 5" key="1">
    <citation type="journal article" date="2019" name="Sci. Rep.">
        <title>A high-quality genome of Eragrostis curvula grass provides insights into Poaceae evolution and supports new strategies to enhance forage quality.</title>
        <authorList>
            <person name="Carballo J."/>
            <person name="Santos B.A.C.M."/>
            <person name="Zappacosta D."/>
            <person name="Garbus I."/>
            <person name="Selva J.P."/>
            <person name="Gallo C.A."/>
            <person name="Diaz A."/>
            <person name="Albertini E."/>
            <person name="Caccamo M."/>
            <person name="Echenique V."/>
        </authorList>
    </citation>
    <scope>NUCLEOTIDE SEQUENCE [LARGE SCALE GENOMIC DNA]</scope>
    <source>
        <strain evidence="5">cv. Victoria</strain>
        <tissue evidence="4">Leaf</tissue>
    </source>
</reference>
<dbReference type="PANTHER" id="PTHR43977">
    <property type="entry name" value="STRUCTURAL MAINTENANCE OF CHROMOSOMES PROTEIN 3"/>
    <property type="match status" value="1"/>
</dbReference>
<dbReference type="Gramene" id="TVU26576">
    <property type="protein sequence ID" value="TVU26576"/>
    <property type="gene ID" value="EJB05_29130"/>
</dbReference>
<dbReference type="Pfam" id="PF02463">
    <property type="entry name" value="SMC_N"/>
    <property type="match status" value="1"/>
</dbReference>
<dbReference type="OrthoDB" id="431497at2759"/>
<accession>A0A5J9USK8</accession>
<name>A0A5J9USK8_9POAL</name>
<dbReference type="Gene3D" id="3.30.70.1620">
    <property type="match status" value="1"/>
</dbReference>
<dbReference type="Proteomes" id="UP000324897">
    <property type="component" value="Chromosome 2"/>
</dbReference>
<dbReference type="SUPFAM" id="SSF75553">
    <property type="entry name" value="Smc hinge domain"/>
    <property type="match status" value="1"/>
</dbReference>
<keyword evidence="5" id="KW-1185">Reference proteome</keyword>
<comment type="caution">
    <text evidence="4">The sequence shown here is derived from an EMBL/GenBank/DDBJ whole genome shotgun (WGS) entry which is preliminary data.</text>
</comment>
<gene>
    <name evidence="4" type="ORF">EJB05_29130</name>
</gene>
<protein>
    <recommendedName>
        <fullName evidence="3">SMC hinge domain-containing protein</fullName>
    </recommendedName>
</protein>
<dbReference type="SUPFAM" id="SSF52540">
    <property type="entry name" value="P-loop containing nucleoside triphosphate hydrolases"/>
    <property type="match status" value="1"/>
</dbReference>
<sequence length="582" mass="65958">MDYCITGVCGPVLELVDCNEILFTVVEVTAANSLFHVVVDNDDTAMKIIKKIDARRRVKVPDIGYPNSSDVVPLLKKLKYDANHPLALEQVFGRTVICPDLVTVANVARSNGLDCITLDGDQVTKNGGMTGGFYDHRRSKLKFVKIIKDNQVEIKKKKAHLDSISNNLKDILLTKDKKIMELLTNLQHINAEHDHAKSELEQCPVDITNAMKQKGSHEKALEKRKKSLGSIHDEIEKIESSIAMKKDEMGTELIDELTIEERDLLSQLNPKITKLNENFLLCKESRIKFETRKDELENNLSINFIRRQKELEAIISSADSSNLTMEAESKKQELKSYNRKVDELTSLLKGTNPACEARSAWEVQDGTEDLKQLMNSRRVYINKQEECMKMIKDLGLLPADAFEVYKGKNKKQLQKMLYDCNEQLKQFSHVKQKALDLYVNFSEQREELKRRRVELDAGDLKIIELVSLLDQRKDESIERTFKGVARNFREVLSKLVQGGHGYLVMTKKKDDHAGNGENNGDETLEQDLEGRAEKKYVGVKVSFTGNEETQSMKQLSGGQKAVVALALIFAIQKCDSAPFLPL</sequence>
<dbReference type="GO" id="GO:0005524">
    <property type="term" value="F:ATP binding"/>
    <property type="evidence" value="ECO:0007669"/>
    <property type="project" value="InterPro"/>
</dbReference>
<evidence type="ECO:0000259" key="3">
    <source>
        <dbReference type="SMART" id="SM00968"/>
    </source>
</evidence>
<dbReference type="Gene3D" id="3.40.50.300">
    <property type="entry name" value="P-loop containing nucleotide triphosphate hydrolases"/>
    <property type="match status" value="1"/>
</dbReference>